<feature type="transmembrane region" description="Helical" evidence="7">
    <location>
        <begin position="59"/>
        <end position="75"/>
    </location>
</feature>
<evidence type="ECO:0000256" key="6">
    <source>
        <dbReference type="ARBA" id="ARBA00023136"/>
    </source>
</evidence>
<dbReference type="PANTHER" id="PTHR33362:SF5">
    <property type="entry name" value="C4-DICARBOXYLATE TRAP TRANSPORTER LARGE PERMEASE PROTEIN DCTM"/>
    <property type="match status" value="1"/>
</dbReference>
<dbReference type="NCBIfam" id="TIGR00786">
    <property type="entry name" value="dctM"/>
    <property type="match status" value="1"/>
</dbReference>
<evidence type="ECO:0000313" key="9">
    <source>
        <dbReference type="EMBL" id="CAG36086.1"/>
    </source>
</evidence>
<organism evidence="9 10">
    <name type="scientific">Desulfotalea psychrophila (strain LSv54 / DSM 12343)</name>
    <dbReference type="NCBI Taxonomy" id="177439"/>
    <lineage>
        <taxon>Bacteria</taxon>
        <taxon>Pseudomonadati</taxon>
        <taxon>Thermodesulfobacteriota</taxon>
        <taxon>Desulfobulbia</taxon>
        <taxon>Desulfobulbales</taxon>
        <taxon>Desulfocapsaceae</taxon>
        <taxon>Desulfotalea</taxon>
    </lineage>
</organism>
<dbReference type="PIRSF" id="PIRSF006066">
    <property type="entry name" value="HI0050"/>
    <property type="match status" value="1"/>
</dbReference>
<feature type="transmembrane region" description="Helical" evidence="7">
    <location>
        <begin position="403"/>
        <end position="427"/>
    </location>
</feature>
<dbReference type="RefSeq" id="WP_011188598.1">
    <property type="nucleotide sequence ID" value="NC_006138.1"/>
</dbReference>
<accession>Q6ANI8</accession>
<dbReference type="HOGENOM" id="CLU_019824_4_0_7"/>
<dbReference type="PANTHER" id="PTHR33362">
    <property type="entry name" value="SIALIC ACID TRAP TRANSPORTER PERMEASE PROTEIN SIAT-RELATED"/>
    <property type="match status" value="1"/>
</dbReference>
<feature type="transmembrane region" description="Helical" evidence="7">
    <location>
        <begin position="12"/>
        <end position="39"/>
    </location>
</feature>
<keyword evidence="2" id="KW-1003">Cell membrane</keyword>
<proteinExistence type="predicted"/>
<dbReference type="Pfam" id="PF06808">
    <property type="entry name" value="DctM"/>
    <property type="match status" value="1"/>
</dbReference>
<dbReference type="EMBL" id="CR522870">
    <property type="protein sequence ID" value="CAG36086.1"/>
    <property type="molecule type" value="Genomic_DNA"/>
</dbReference>
<evidence type="ECO:0000256" key="1">
    <source>
        <dbReference type="ARBA" id="ARBA00004429"/>
    </source>
</evidence>
<keyword evidence="3" id="KW-0997">Cell inner membrane</keyword>
<protein>
    <submittedName>
        <fullName evidence="9">Probable DctM (C4-dicarboxylate permease, large subunit)</fullName>
    </submittedName>
</protein>
<feature type="transmembrane region" description="Helical" evidence="7">
    <location>
        <begin position="248"/>
        <end position="267"/>
    </location>
</feature>
<evidence type="ECO:0000256" key="4">
    <source>
        <dbReference type="ARBA" id="ARBA00022692"/>
    </source>
</evidence>
<keyword evidence="6 7" id="KW-0472">Membrane</keyword>
<dbReference type="InterPro" id="IPR010656">
    <property type="entry name" value="DctM"/>
</dbReference>
<dbReference type="STRING" id="177439.DP1357"/>
<feature type="transmembrane region" description="Helical" evidence="7">
    <location>
        <begin position="141"/>
        <end position="166"/>
    </location>
</feature>
<name>Q6ANI8_DESPS</name>
<keyword evidence="5 7" id="KW-1133">Transmembrane helix</keyword>
<dbReference type="OrthoDB" id="9785600at2"/>
<feature type="transmembrane region" description="Helical" evidence="7">
    <location>
        <begin position="321"/>
        <end position="350"/>
    </location>
</feature>
<dbReference type="InterPro" id="IPR004681">
    <property type="entry name" value="TRAP_DctM"/>
</dbReference>
<dbReference type="GO" id="GO:0022857">
    <property type="term" value="F:transmembrane transporter activity"/>
    <property type="evidence" value="ECO:0007669"/>
    <property type="project" value="TreeGrafter"/>
</dbReference>
<evidence type="ECO:0000256" key="3">
    <source>
        <dbReference type="ARBA" id="ARBA00022519"/>
    </source>
</evidence>
<dbReference type="Proteomes" id="UP000000602">
    <property type="component" value="Chromosome"/>
</dbReference>
<evidence type="ECO:0000256" key="2">
    <source>
        <dbReference type="ARBA" id="ARBA00022475"/>
    </source>
</evidence>
<sequence length="433" mass="45623">MSEITIPLCLLGLLFLLLGSGIWVAFSLLGVGIIGMMVFTDAPVGNVLATTVWGASNSWALAALPLFIWMGEILFRSKLSENMFEGLAPWLTHLPGRLLHVNIFGCGIFAAVSGSSAATAATIGKMSIPELTQRGYPEKMILGTLAGSATLGLLIPPSIILIVYGVATEQSIARLFIAGLLPGVLLVTLFVGYVIIWSLLNKEQIPMEENNLSFMEKVRGTKRLIPVILLIGGVLGSIYTGIASPTDAAAVGVVLALLLSRATGSLCKETFIEGLLGATRTSCMIAFILAGAAFLTVAMGFTGIPKSLATWIGTMDLSPYALLGALTIFFVVLGCFLDGISVVVLTTSVIMPMVQAAGIDPLWFGIFVVIVVEMSQITPPVGFNLFVIQGLTGINILRVAHAALPFFLLLLTALAIITVVPEVVTLLPNMMGS</sequence>
<evidence type="ECO:0000259" key="8">
    <source>
        <dbReference type="Pfam" id="PF06808"/>
    </source>
</evidence>
<evidence type="ECO:0000256" key="5">
    <source>
        <dbReference type="ARBA" id="ARBA00022989"/>
    </source>
</evidence>
<feature type="transmembrane region" description="Helical" evidence="7">
    <location>
        <begin position="279"/>
        <end position="301"/>
    </location>
</feature>
<dbReference type="eggNOG" id="COG1593">
    <property type="taxonomic scope" value="Bacteria"/>
</dbReference>
<dbReference type="GO" id="GO:0005886">
    <property type="term" value="C:plasma membrane"/>
    <property type="evidence" value="ECO:0007669"/>
    <property type="project" value="UniProtKB-SubCell"/>
</dbReference>
<reference evidence="10" key="1">
    <citation type="journal article" date="2004" name="Environ. Microbiol.">
        <title>The genome of Desulfotalea psychrophila, a sulfate-reducing bacterium from permanently cold Arctic sediments.</title>
        <authorList>
            <person name="Rabus R."/>
            <person name="Ruepp A."/>
            <person name="Frickey T."/>
            <person name="Rattei T."/>
            <person name="Fartmann B."/>
            <person name="Stark M."/>
            <person name="Bauer M."/>
            <person name="Zibat A."/>
            <person name="Lombardot T."/>
            <person name="Becker I."/>
            <person name="Amann J."/>
            <person name="Gellner K."/>
            <person name="Teeling H."/>
            <person name="Leuschner W.D."/>
            <person name="Gloeckner F.-O."/>
            <person name="Lupas A.N."/>
            <person name="Amann R."/>
            <person name="Klenk H.-P."/>
        </authorList>
    </citation>
    <scope>NUCLEOTIDE SEQUENCE [LARGE SCALE GENOMIC DNA]</scope>
    <source>
        <strain evidence="10">DSM 12343 / LSv54</strain>
    </source>
</reference>
<evidence type="ECO:0000256" key="7">
    <source>
        <dbReference type="SAM" id="Phobius"/>
    </source>
</evidence>
<keyword evidence="10" id="KW-1185">Reference proteome</keyword>
<dbReference type="KEGG" id="dps:DP1357"/>
<keyword evidence="4 7" id="KW-0812">Transmembrane</keyword>
<gene>
    <name evidence="9" type="ordered locus">DP1357</name>
</gene>
<feature type="domain" description="TRAP C4-dicarboxylate transport system permease DctM subunit" evidence="8">
    <location>
        <begin position="11"/>
        <end position="422"/>
    </location>
</feature>
<comment type="subcellular location">
    <subcellularLocation>
        <location evidence="1">Cell inner membrane</location>
        <topology evidence="1">Multi-pass membrane protein</topology>
    </subcellularLocation>
</comment>
<feature type="transmembrane region" description="Helical" evidence="7">
    <location>
        <begin position="172"/>
        <end position="200"/>
    </location>
</feature>
<evidence type="ECO:0000313" key="10">
    <source>
        <dbReference type="Proteomes" id="UP000000602"/>
    </source>
</evidence>
<dbReference type="AlphaFoldDB" id="Q6ANI8"/>